<evidence type="ECO:0000313" key="2">
    <source>
        <dbReference type="Proteomes" id="UP000256328"/>
    </source>
</evidence>
<evidence type="ECO:0008006" key="3">
    <source>
        <dbReference type="Google" id="ProtNLM"/>
    </source>
</evidence>
<organism evidence="1 2">
    <name type="scientific">Coleophoma crateriformis</name>
    <dbReference type="NCBI Taxonomy" id="565419"/>
    <lineage>
        <taxon>Eukaryota</taxon>
        <taxon>Fungi</taxon>
        <taxon>Dikarya</taxon>
        <taxon>Ascomycota</taxon>
        <taxon>Pezizomycotina</taxon>
        <taxon>Leotiomycetes</taxon>
        <taxon>Helotiales</taxon>
        <taxon>Dermateaceae</taxon>
        <taxon>Coleophoma</taxon>
    </lineage>
</organism>
<name>A0A3D8T716_9HELO</name>
<dbReference type="SUPFAM" id="SSF51197">
    <property type="entry name" value="Clavaminate synthase-like"/>
    <property type="match status" value="1"/>
</dbReference>
<reference evidence="1 2" key="1">
    <citation type="journal article" date="2018" name="IMA Fungus">
        <title>IMA Genome-F 9: Draft genome sequence of Annulohypoxylon stygium, Aspergillus mulundensis, Berkeleyomyces basicola (syn. Thielaviopsis basicola), Ceratocystis smalleyi, two Cercospora beticola strains, Coleophoma cylindrospora, Fusarium fracticaudum, Phialophora cf. hyalina, and Morchella septimelata.</title>
        <authorList>
            <person name="Wingfield B.D."/>
            <person name="Bills G.F."/>
            <person name="Dong Y."/>
            <person name="Huang W."/>
            <person name="Nel W.J."/>
            <person name="Swalarsk-Parry B.S."/>
            <person name="Vaghefi N."/>
            <person name="Wilken P.M."/>
            <person name="An Z."/>
            <person name="de Beer Z.W."/>
            <person name="De Vos L."/>
            <person name="Chen L."/>
            <person name="Duong T.A."/>
            <person name="Gao Y."/>
            <person name="Hammerbacher A."/>
            <person name="Kikkert J.R."/>
            <person name="Li Y."/>
            <person name="Li H."/>
            <person name="Li K."/>
            <person name="Li Q."/>
            <person name="Liu X."/>
            <person name="Ma X."/>
            <person name="Naidoo K."/>
            <person name="Pethybridge S.J."/>
            <person name="Sun J."/>
            <person name="Steenkamp E.T."/>
            <person name="van der Nest M.A."/>
            <person name="van Wyk S."/>
            <person name="Wingfield M.J."/>
            <person name="Xiong C."/>
            <person name="Yue Q."/>
            <person name="Zhang X."/>
        </authorList>
    </citation>
    <scope>NUCLEOTIDE SEQUENCE [LARGE SCALE GENOMIC DNA]</scope>
    <source>
        <strain evidence="1 2">BP5796</strain>
    </source>
</reference>
<dbReference type="Gene3D" id="2.60.120.620">
    <property type="entry name" value="q2cbj1_9rhob like domain"/>
    <property type="match status" value="1"/>
</dbReference>
<accession>A0A3D8T716</accession>
<keyword evidence="2" id="KW-1185">Reference proteome</keyword>
<dbReference type="Pfam" id="PF05721">
    <property type="entry name" value="PhyH"/>
    <property type="match status" value="1"/>
</dbReference>
<comment type="caution">
    <text evidence="1">The sequence shown here is derived from an EMBL/GenBank/DDBJ whole genome shotgun (WGS) entry which is preliminary data.</text>
</comment>
<protein>
    <recommendedName>
        <fullName evidence="3">Phytanoyl-CoA hydroxylase</fullName>
    </recommendedName>
</protein>
<dbReference type="PANTHER" id="PTHR40128">
    <property type="entry name" value="EXPRESSED PROTEIN"/>
    <property type="match status" value="1"/>
</dbReference>
<dbReference type="AlphaFoldDB" id="A0A3D8T716"/>
<dbReference type="InterPro" id="IPR008775">
    <property type="entry name" value="Phytyl_CoA_dOase-like"/>
</dbReference>
<gene>
    <name evidence="1" type="ORF">BP5796_00083</name>
</gene>
<sequence>MPHANTSSPHPKETDQKFFVTDGPLQPSDIAYLKPSTPDLPLEELRARYEADGYLFLKGLLPREVSLKAREEYFKFLAPSGILAPGTQPLQGIYDASKDISQFPGIGAGAVGGNGHPGEHAATFVDRALEAHTQDWYAEDFCKHPALKEFVARFTSWGDDTIAFKRTLLRNSIPGSKAIGVHYDQIFIRYGEPTSITAWVPMGDISLTGGGLIYLENGAQLGKQFEDDFTSKAKADGLNDEQAKSAFNQNMLETGLLSDGPAEFGRTHKRRWLVAEYEAGDVVLHNAYTIHASTINHDPNHVIRLATDLRFADSSRPWDTRWSEHYRFGDGV</sequence>
<evidence type="ECO:0000313" key="1">
    <source>
        <dbReference type="EMBL" id="RDW94320.1"/>
    </source>
</evidence>
<proteinExistence type="predicted"/>
<dbReference type="Proteomes" id="UP000256328">
    <property type="component" value="Unassembled WGS sequence"/>
</dbReference>
<dbReference type="EMBL" id="PDLN01000001">
    <property type="protein sequence ID" value="RDW94320.1"/>
    <property type="molecule type" value="Genomic_DNA"/>
</dbReference>
<dbReference type="OrthoDB" id="2328924at2759"/>
<dbReference type="PANTHER" id="PTHR40128:SF1">
    <property type="entry name" value="PHYTANOYL-COA HYDROXYLASE"/>
    <property type="match status" value="1"/>
</dbReference>